<dbReference type="Proteomes" id="UP001359886">
    <property type="component" value="Unassembled WGS sequence"/>
</dbReference>
<keyword evidence="1 2" id="KW-0732">Signal</keyword>
<reference evidence="4 5" key="1">
    <citation type="submission" date="2024-02" db="EMBL/GenBank/DDBJ databases">
        <title>A novel Wenzhouxiangellaceae bacterium, isolated from coastal sediments.</title>
        <authorList>
            <person name="Du Z.-J."/>
            <person name="Ye Y.-Q."/>
            <person name="Zhang X.-Y."/>
        </authorList>
    </citation>
    <scope>NUCLEOTIDE SEQUENCE [LARGE SCALE GENOMIC DNA]</scope>
    <source>
        <strain evidence="4 5">CH-27</strain>
    </source>
</reference>
<name>A0AAW9R8I2_9GAMM</name>
<feature type="chain" id="PRO_5044015742" evidence="2">
    <location>
        <begin position="33"/>
        <end position="701"/>
    </location>
</feature>
<evidence type="ECO:0000256" key="1">
    <source>
        <dbReference type="ARBA" id="ARBA00022729"/>
    </source>
</evidence>
<evidence type="ECO:0000259" key="3">
    <source>
        <dbReference type="Pfam" id="PF01364"/>
    </source>
</evidence>
<dbReference type="InterPro" id="IPR029031">
    <property type="entry name" value="Gingipain_N_sf"/>
</dbReference>
<comment type="caution">
    <text evidence="4">The sequence shown here is derived from an EMBL/GenBank/DDBJ whole genome shotgun (WGS) entry which is preliminary data.</text>
</comment>
<accession>A0AAW9R8I2</accession>
<dbReference type="SUPFAM" id="SSF52129">
    <property type="entry name" value="Caspase-like"/>
    <property type="match status" value="1"/>
</dbReference>
<proteinExistence type="predicted"/>
<dbReference type="EMBL" id="JAZHOG010000005">
    <property type="protein sequence ID" value="MEJ8567670.1"/>
    <property type="molecule type" value="Genomic_DNA"/>
</dbReference>
<dbReference type="InterPro" id="IPR001769">
    <property type="entry name" value="Gingipain"/>
</dbReference>
<dbReference type="Gene3D" id="3.40.50.1460">
    <property type="match status" value="1"/>
</dbReference>
<gene>
    <name evidence="4" type="ORF">V3330_08550</name>
</gene>
<dbReference type="GO" id="GO:0006508">
    <property type="term" value="P:proteolysis"/>
    <property type="evidence" value="ECO:0007669"/>
    <property type="project" value="InterPro"/>
</dbReference>
<evidence type="ECO:0000313" key="4">
    <source>
        <dbReference type="EMBL" id="MEJ8567670.1"/>
    </source>
</evidence>
<dbReference type="GO" id="GO:0008234">
    <property type="term" value="F:cysteine-type peptidase activity"/>
    <property type="evidence" value="ECO:0007669"/>
    <property type="project" value="InterPro"/>
</dbReference>
<dbReference type="RefSeq" id="WP_354694995.1">
    <property type="nucleotide sequence ID" value="NZ_JAZHOG010000005.1"/>
</dbReference>
<dbReference type="InterPro" id="IPR029030">
    <property type="entry name" value="Caspase-like_dom_sf"/>
</dbReference>
<organism evidence="4 5">
    <name type="scientific">Elongatibacter sediminis</name>
    <dbReference type="NCBI Taxonomy" id="3119006"/>
    <lineage>
        <taxon>Bacteria</taxon>
        <taxon>Pseudomonadati</taxon>
        <taxon>Pseudomonadota</taxon>
        <taxon>Gammaproteobacteria</taxon>
        <taxon>Chromatiales</taxon>
        <taxon>Wenzhouxiangellaceae</taxon>
        <taxon>Elongatibacter</taxon>
    </lineage>
</organism>
<keyword evidence="5" id="KW-1185">Reference proteome</keyword>
<protein>
    <submittedName>
        <fullName evidence="4">C25 family cysteine peptidase</fullName>
    </submittedName>
</protein>
<sequence length="701" mass="75386">MRTDRRFRSAPLAFRVLVTVCGLLLASTSLHADDFAFKIAVTEDGPYRVDFDALGFSGPPPATSRLSLTNGGRPVAFEVEDGGDGRFGPGDSLHFMGLHLAGEHSWFNPWSAENIYLLRLRGNKDPASPEPETAVHRDSIVTRHLEHEAFRTALDAPDGKSPETWFWKRLSHLDRAPFRLALPDGPAPAGIRVALAGLSADQAAAAAGAPQHRVELLVNGRIVASAEWQGQAMIELNADAEALGSAPIPVHDPVHDPARKPTLASDNEPALTVELRVPKRTLPGRTAPVIDVVLLNWIELDYPSHAVADLPAFTGPGGKRRYLTDARVHTPVWIKPFEAPVLRAATAQADYLMIVHPSLREAIAPLSAFHASRGLAVAVIDVEDIYDAFNHGIVSPFAIRDFIRHASEHRAPPAARFVLLVGDASWAVRGESPRPNLIPTLQVQAHDELAASDNGFVTIRGDDWRPDLAIGRIPAGDPDELTAVVRKLLAHARGAPDATWLGRAALISDASTEFQDISNELAADLAAQGLAVSTVFPDSAAGTAHQDQTDLIRTFNEGHGLIHFLGHGGRFVWRTGPPDLKHSSDLFSVTDLQRLGNSDRLPLVLSMTCSSGPFDHPEAGSMAEALLMMPTGGAAGVLAASWRVPASRSFSGLLLDQLVQPGQSIGEAILRAKRAEPKRALVESYNLLGDPALGLRLADER</sequence>
<evidence type="ECO:0000313" key="5">
    <source>
        <dbReference type="Proteomes" id="UP001359886"/>
    </source>
</evidence>
<evidence type="ECO:0000256" key="2">
    <source>
        <dbReference type="SAM" id="SignalP"/>
    </source>
</evidence>
<dbReference type="AlphaFoldDB" id="A0AAW9R8I2"/>
<dbReference type="Gene3D" id="3.40.50.10390">
    <property type="entry name" value="Gingipain r, domain 1"/>
    <property type="match status" value="1"/>
</dbReference>
<feature type="signal peptide" evidence="2">
    <location>
        <begin position="1"/>
        <end position="32"/>
    </location>
</feature>
<feature type="domain" description="Gingipain" evidence="3">
    <location>
        <begin position="351"/>
        <end position="694"/>
    </location>
</feature>
<dbReference type="Pfam" id="PF01364">
    <property type="entry name" value="Peptidase_C25"/>
    <property type="match status" value="1"/>
</dbReference>